<protein>
    <submittedName>
        <fullName evidence="1">Phage tail-like protein</fullName>
    </submittedName>
</protein>
<name>A0ABU1YSW9_ROSSA</name>
<dbReference type="NCBIfam" id="TIGR02242">
    <property type="entry name" value="tail_TIGR02242"/>
    <property type="match status" value="1"/>
</dbReference>
<dbReference type="RefSeq" id="WP_310270116.1">
    <property type="nucleotide sequence ID" value="NZ_JAVDXU010000004.1"/>
</dbReference>
<keyword evidence="2" id="KW-1185">Reference proteome</keyword>
<proteinExistence type="predicted"/>
<evidence type="ECO:0000313" key="2">
    <source>
        <dbReference type="Proteomes" id="UP001180453"/>
    </source>
</evidence>
<dbReference type="SUPFAM" id="SSF101898">
    <property type="entry name" value="NHL repeat"/>
    <property type="match status" value="1"/>
</dbReference>
<dbReference type="InterPro" id="IPR011748">
    <property type="entry name" value="Unchr_phage_tail-like"/>
</dbReference>
<dbReference type="EMBL" id="JAVDXU010000004">
    <property type="protein sequence ID" value="MDR7271942.1"/>
    <property type="molecule type" value="Genomic_DNA"/>
</dbReference>
<evidence type="ECO:0000313" key="1">
    <source>
        <dbReference type="EMBL" id="MDR7271942.1"/>
    </source>
</evidence>
<dbReference type="Pfam" id="PF09684">
    <property type="entry name" value="Tail_P2_I"/>
    <property type="match status" value="1"/>
</dbReference>
<dbReference type="Proteomes" id="UP001180453">
    <property type="component" value="Unassembled WGS sequence"/>
</dbReference>
<gene>
    <name evidence="1" type="ORF">J2X20_004616</name>
</gene>
<sequence length="849" mass="91987">MDANSQRFWLWSRPADWVVGDGCAIAPRDAAHGGVEEVLSLASELGVPPLIDGASRLARAETEMAMLPLLRDRFGSYARWDPRPTPEGPGGSLMGFGAFPGEVPRYATSAPGAPTAMALDADDRIVFAFADRVELFDLRDRHEPVRLELPPLFTPQAVACDAQGGRWLLDRGNRRLAVLAGTPFPERGDVVRDAGSFRPQPENADDARLELLPESLLDPTLRPVALAASPQGRLAVISWGPDGELHLTVVDGAARKATVLEGAEYAHAIAWLDESDIALRVSDLAEALVYAADAPGPQNPLGRRYPSADAAPGGFVASQDWPPHLPRVRPQDVPDAAEIAVFSRALVPLSWRGFAASGTAQGRTLDTQSLDLIWHRVYVEAVIPPGCGMLVELRATDEETFSGAWWPHWFGDASALQTELSAGTPRAAWLACPSELPHHASLLGCAPQANRVGLFGALVQRAGMQLRELRGRRLQLRVSLFGNGRATPQIAAVRVWGDRFSYLRRYLPELYRDDPVFDRSAGGDATRHDFLERFIGLFESLLTPLEDQVADARVLTSPNSTPPDALDWLARWTGERFPSRLPTAHKRAWLANAPLLRRLRGTRGGLALALDIATDGAVSLGRIIVLEDFRLRRTLATLLGIDLERSDDPLLPGLVISGNSFVGDTLTLGDADDAQARAEFLALFGEEIDSEAERQTVASVYERTAHRATILVHEGLDEDLIAMVRNLAEEIAPAHVLVKVMAAREPFMVGIAALVGVDSWLRAPVPLEVARVDQSGIGRGDRITGGGALDWRLDDSSGLVAFDGAPRAHLDAAPIGSPGGHLLLDGRRSEPPPDGVIARWRFTRLPDPE</sequence>
<accession>A0ABU1YSW9</accession>
<organism evidence="1 2">
    <name type="scientific">Roseateles saccharophilus</name>
    <name type="common">Pseudomonas saccharophila</name>
    <dbReference type="NCBI Taxonomy" id="304"/>
    <lineage>
        <taxon>Bacteria</taxon>
        <taxon>Pseudomonadati</taxon>
        <taxon>Pseudomonadota</taxon>
        <taxon>Betaproteobacteria</taxon>
        <taxon>Burkholderiales</taxon>
        <taxon>Sphaerotilaceae</taxon>
        <taxon>Roseateles</taxon>
    </lineage>
</organism>
<dbReference type="InterPro" id="IPR006521">
    <property type="entry name" value="Tail_protein_I"/>
</dbReference>
<comment type="caution">
    <text evidence="1">The sequence shown here is derived from an EMBL/GenBank/DDBJ whole genome shotgun (WGS) entry which is preliminary data.</text>
</comment>
<reference evidence="1 2" key="1">
    <citation type="submission" date="2023-07" db="EMBL/GenBank/DDBJ databases">
        <title>Sorghum-associated microbial communities from plants grown in Nebraska, USA.</title>
        <authorList>
            <person name="Schachtman D."/>
        </authorList>
    </citation>
    <scope>NUCLEOTIDE SEQUENCE [LARGE SCALE GENOMIC DNA]</scope>
    <source>
        <strain evidence="1 2">BE314</strain>
    </source>
</reference>